<dbReference type="Proteomes" id="UP000019260">
    <property type="component" value="Chromosome"/>
</dbReference>
<name>W0GKA1_9MOLU</name>
<accession>W0GKA1</accession>
<protein>
    <submittedName>
        <fullName evidence="1">Uncharacterized protein</fullName>
    </submittedName>
</protein>
<proteinExistence type="predicted"/>
<dbReference type="KEGG" id="smir:SMM_0208"/>
<dbReference type="HOGENOM" id="CLU_2572124_0_0_14"/>
<dbReference type="OrthoDB" id="4484at2132"/>
<sequence>MLTGLINYNLNKAVNPWTKENVNDKFKDWVNYDGTSAQWNQHININHSTNIAIVKEYQTKVNPIVSNDFFEQGLNGNLGSV</sequence>
<evidence type="ECO:0000313" key="2">
    <source>
        <dbReference type="Proteomes" id="UP000019260"/>
    </source>
</evidence>
<dbReference type="EMBL" id="CP006720">
    <property type="protein sequence ID" value="AHI57624.1"/>
    <property type="molecule type" value="Genomic_DNA"/>
</dbReference>
<dbReference type="RefSeq" id="WP_025317029.1">
    <property type="nucleotide sequence ID" value="NZ_CP002082.1"/>
</dbReference>
<evidence type="ECO:0000313" key="1">
    <source>
        <dbReference type="EMBL" id="AHI57624.1"/>
    </source>
</evidence>
<dbReference type="KEGG" id="smia:P344_01295"/>
<reference evidence="1 2" key="1">
    <citation type="submission" date="2013-09" db="EMBL/GenBank/DDBJ databases">
        <title>Complete genome sequence of Spiroplasma mirum suckling mouse cataract agent.</title>
        <authorList>
            <person name="Landry C.A."/>
            <person name="Bastian F.O."/>
            <person name="Thune R.L."/>
        </authorList>
    </citation>
    <scope>NUCLEOTIDE SEQUENCE [LARGE SCALE GENOMIC DNA]</scope>
    <source>
        <strain evidence="1 2">SMCA</strain>
    </source>
</reference>
<organism evidence="1 2">
    <name type="scientific">Spiroplasma mirum ATCC 29335</name>
    <dbReference type="NCBI Taxonomy" id="838561"/>
    <lineage>
        <taxon>Bacteria</taxon>
        <taxon>Bacillati</taxon>
        <taxon>Mycoplasmatota</taxon>
        <taxon>Mollicutes</taxon>
        <taxon>Entomoplasmatales</taxon>
        <taxon>Spiroplasmataceae</taxon>
        <taxon>Spiroplasma</taxon>
    </lineage>
</organism>
<dbReference type="AlphaFoldDB" id="W0GKA1"/>
<dbReference type="PATRIC" id="fig|838561.3.peg.244"/>
<gene>
    <name evidence="1" type="ORF">P344_01295</name>
</gene>
<keyword evidence="2" id="KW-1185">Reference proteome</keyword>